<organism evidence="1 2">
    <name type="scientific">Lichenicola cladoniae</name>
    <dbReference type="NCBI Taxonomy" id="1484109"/>
    <lineage>
        <taxon>Bacteria</taxon>
        <taxon>Pseudomonadati</taxon>
        <taxon>Pseudomonadota</taxon>
        <taxon>Alphaproteobacteria</taxon>
        <taxon>Acetobacterales</taxon>
        <taxon>Acetobacteraceae</taxon>
        <taxon>Lichenicola</taxon>
    </lineage>
</organism>
<dbReference type="Pfam" id="PF04488">
    <property type="entry name" value="Gly_transf_sug"/>
    <property type="match status" value="1"/>
</dbReference>
<dbReference type="RefSeq" id="WP_171835957.1">
    <property type="nucleotide sequence ID" value="NZ_CP053708.1"/>
</dbReference>
<dbReference type="InterPro" id="IPR039367">
    <property type="entry name" value="Och1-like"/>
</dbReference>
<evidence type="ECO:0008006" key="3">
    <source>
        <dbReference type="Google" id="ProtNLM"/>
    </source>
</evidence>
<evidence type="ECO:0000313" key="2">
    <source>
        <dbReference type="Proteomes" id="UP000500767"/>
    </source>
</evidence>
<evidence type="ECO:0000313" key="1">
    <source>
        <dbReference type="EMBL" id="QKE90093.1"/>
    </source>
</evidence>
<dbReference type="PANTHER" id="PTHR31834:SF1">
    <property type="entry name" value="INITIATION-SPECIFIC ALPHA-1,6-MANNOSYLTRANSFERASE"/>
    <property type="match status" value="1"/>
</dbReference>
<reference evidence="1 2" key="1">
    <citation type="journal article" date="2014" name="World J. Microbiol. Biotechnol.">
        <title>Biodiversity and physiological characteristics of Antarctic and Arctic lichens-associated bacteria.</title>
        <authorList>
            <person name="Lee Y.M."/>
            <person name="Kim E.H."/>
            <person name="Lee H.K."/>
            <person name="Hong S.G."/>
        </authorList>
    </citation>
    <scope>NUCLEOTIDE SEQUENCE [LARGE SCALE GENOMIC DNA]</scope>
    <source>
        <strain evidence="1 2">PAMC 26569</strain>
    </source>
</reference>
<sequence length="279" mass="31340">MIQSRFSHLLGNVPIGTTIPRIIHQTFGTRELPAALQQNVTALQEKNPGWEHRFYDDEAVEAFILSQYGDGVLAAYLRIDPTYGAARADLFRYLVIYKIGGIYLDIKSSFSCPIDEVIHGDEHFIASQWSNQKGERYEGFGLKPQVAQFPGGELQQWHVIAAPGHPFLHAVLVAIFEGIHSYRPWMHGTGKVGVMRLTGPLMYTLTIMPIINEFPCKIIRNEAAICLDYSIVPSDGHKSFFAAHYSTSEVSVVRLSNGLAVMNWAYQLSRSFRKLLKKG</sequence>
<dbReference type="KEGG" id="lck:HN018_08545"/>
<protein>
    <recommendedName>
        <fullName evidence="3">Glycosyltransferase</fullName>
    </recommendedName>
</protein>
<dbReference type="InterPro" id="IPR007577">
    <property type="entry name" value="GlycoTrfase_DXD_sugar-bd_CS"/>
</dbReference>
<dbReference type="SUPFAM" id="SSF53448">
    <property type="entry name" value="Nucleotide-diphospho-sugar transferases"/>
    <property type="match status" value="1"/>
</dbReference>
<proteinExistence type="predicted"/>
<dbReference type="AlphaFoldDB" id="A0A6M8HNU0"/>
<dbReference type="Proteomes" id="UP000500767">
    <property type="component" value="Chromosome"/>
</dbReference>
<accession>A0A6M8HNU0</accession>
<keyword evidence="2" id="KW-1185">Reference proteome</keyword>
<name>A0A6M8HNU0_9PROT</name>
<dbReference type="EMBL" id="CP053708">
    <property type="protein sequence ID" value="QKE90093.1"/>
    <property type="molecule type" value="Genomic_DNA"/>
</dbReference>
<dbReference type="GO" id="GO:0000009">
    <property type="term" value="F:alpha-1,6-mannosyltransferase activity"/>
    <property type="evidence" value="ECO:0007669"/>
    <property type="project" value="InterPro"/>
</dbReference>
<dbReference type="InterPro" id="IPR029044">
    <property type="entry name" value="Nucleotide-diphossugar_trans"/>
</dbReference>
<dbReference type="Gene3D" id="3.90.550.20">
    <property type="match status" value="1"/>
</dbReference>
<gene>
    <name evidence="1" type="ORF">HN018_08545</name>
</gene>
<dbReference type="GO" id="GO:0006487">
    <property type="term" value="P:protein N-linked glycosylation"/>
    <property type="evidence" value="ECO:0007669"/>
    <property type="project" value="TreeGrafter"/>
</dbReference>
<dbReference type="PANTHER" id="PTHR31834">
    <property type="entry name" value="INITIATION-SPECIFIC ALPHA-1,6-MANNOSYLTRANSFERASE"/>
    <property type="match status" value="1"/>
</dbReference>